<dbReference type="SMART" id="SM01378">
    <property type="entry name" value="Romo1"/>
    <property type="match status" value="1"/>
</dbReference>
<proteinExistence type="inferred from homology"/>
<evidence type="ECO:0000256" key="2">
    <source>
        <dbReference type="ARBA" id="ARBA00007839"/>
    </source>
</evidence>
<name>A0AAV8UW99_9RHOD</name>
<evidence type="ECO:0000313" key="7">
    <source>
        <dbReference type="EMBL" id="KAJ8906794.1"/>
    </source>
</evidence>
<evidence type="ECO:0000256" key="3">
    <source>
        <dbReference type="ARBA" id="ARBA00022692"/>
    </source>
</evidence>
<gene>
    <name evidence="7" type="ORF">NDN08_003280</name>
</gene>
<dbReference type="GO" id="GO:0045039">
    <property type="term" value="P:protein insertion into mitochondrial inner membrane"/>
    <property type="evidence" value="ECO:0007669"/>
    <property type="project" value="TreeGrafter"/>
</dbReference>
<dbReference type="AlphaFoldDB" id="A0AAV8UW99"/>
<dbReference type="Pfam" id="PF10247">
    <property type="entry name" value="Romo1"/>
    <property type="match status" value="1"/>
</dbReference>
<accession>A0AAV8UW99</accession>
<evidence type="ECO:0000256" key="4">
    <source>
        <dbReference type="ARBA" id="ARBA00022989"/>
    </source>
</evidence>
<dbReference type="GO" id="GO:0005744">
    <property type="term" value="C:TIM23 mitochondrial import inner membrane translocase complex"/>
    <property type="evidence" value="ECO:0007669"/>
    <property type="project" value="TreeGrafter"/>
</dbReference>
<dbReference type="EMBL" id="JAMWBK010000003">
    <property type="protein sequence ID" value="KAJ8906794.1"/>
    <property type="molecule type" value="Genomic_DNA"/>
</dbReference>
<dbReference type="Proteomes" id="UP001157974">
    <property type="component" value="Unassembled WGS sequence"/>
</dbReference>
<protein>
    <recommendedName>
        <fullName evidence="9">Reactive oxygen species modulator 1</fullName>
    </recommendedName>
</protein>
<evidence type="ECO:0000256" key="1">
    <source>
        <dbReference type="ARBA" id="ARBA00004370"/>
    </source>
</evidence>
<dbReference type="InterPro" id="IPR018450">
    <property type="entry name" value="Romo1/Mgr2"/>
</dbReference>
<dbReference type="PANTHER" id="PTHR28525">
    <property type="entry name" value="REACTIVE OXYGEN SPECIES MODULATOR 1"/>
    <property type="match status" value="1"/>
</dbReference>
<reference evidence="7 8" key="1">
    <citation type="journal article" date="2023" name="Nat. Commun.">
        <title>Origin of minicircular mitochondrial genomes in red algae.</title>
        <authorList>
            <person name="Lee Y."/>
            <person name="Cho C.H."/>
            <person name="Lee Y.M."/>
            <person name="Park S.I."/>
            <person name="Yang J.H."/>
            <person name="West J.A."/>
            <person name="Bhattacharya D."/>
            <person name="Yoon H.S."/>
        </authorList>
    </citation>
    <scope>NUCLEOTIDE SEQUENCE [LARGE SCALE GENOMIC DNA]</scope>
    <source>
        <strain evidence="7 8">CCMP1338</strain>
        <tissue evidence="7">Whole cell</tissue>
    </source>
</reference>
<keyword evidence="5 6" id="KW-0472">Membrane</keyword>
<keyword evidence="4 6" id="KW-1133">Transmembrane helix</keyword>
<evidence type="ECO:0000256" key="6">
    <source>
        <dbReference type="SAM" id="Phobius"/>
    </source>
</evidence>
<evidence type="ECO:0000256" key="5">
    <source>
        <dbReference type="ARBA" id="ARBA00023136"/>
    </source>
</evidence>
<organism evidence="7 8">
    <name type="scientific">Rhodosorus marinus</name>
    <dbReference type="NCBI Taxonomy" id="101924"/>
    <lineage>
        <taxon>Eukaryota</taxon>
        <taxon>Rhodophyta</taxon>
        <taxon>Stylonematophyceae</taxon>
        <taxon>Stylonematales</taxon>
        <taxon>Stylonemataceae</taxon>
        <taxon>Rhodosorus</taxon>
    </lineage>
</organism>
<keyword evidence="8" id="KW-1185">Reference proteome</keyword>
<comment type="similarity">
    <text evidence="2">Belongs to the MGR2 family.</text>
</comment>
<sequence length="80" mass="8196">MMSPETRSCLQKMKQGATLGAAIGVTFGAVAGGFEAFRYKGIPVSQKVGLALRSSFAGAIGFGFFLAVGTAIRGCGNPTY</sequence>
<feature type="transmembrane region" description="Helical" evidence="6">
    <location>
        <begin position="55"/>
        <end position="75"/>
    </location>
</feature>
<dbReference type="PANTHER" id="PTHR28525:SF1">
    <property type="entry name" value="REACTIVE OXYGEN SPECIES MODULATOR 1"/>
    <property type="match status" value="1"/>
</dbReference>
<evidence type="ECO:0008006" key="9">
    <source>
        <dbReference type="Google" id="ProtNLM"/>
    </source>
</evidence>
<evidence type="ECO:0000313" key="8">
    <source>
        <dbReference type="Proteomes" id="UP001157974"/>
    </source>
</evidence>
<dbReference type="GO" id="GO:0030150">
    <property type="term" value="P:protein import into mitochondrial matrix"/>
    <property type="evidence" value="ECO:0007669"/>
    <property type="project" value="TreeGrafter"/>
</dbReference>
<comment type="caution">
    <text evidence="7">The sequence shown here is derived from an EMBL/GenBank/DDBJ whole genome shotgun (WGS) entry which is preliminary data.</text>
</comment>
<comment type="subcellular location">
    <subcellularLocation>
        <location evidence="1">Membrane</location>
    </subcellularLocation>
</comment>
<keyword evidence="3 6" id="KW-0812">Transmembrane</keyword>